<accession>A0ABV6J690</accession>
<reference evidence="1 2" key="1">
    <citation type="submission" date="2024-09" db="EMBL/GenBank/DDBJ databases">
        <authorList>
            <person name="Sun Q."/>
            <person name="Mori K."/>
        </authorList>
    </citation>
    <scope>NUCLEOTIDE SEQUENCE [LARGE SCALE GENOMIC DNA]</scope>
    <source>
        <strain evidence="1 2">CCM 4839</strain>
    </source>
</reference>
<evidence type="ECO:0000313" key="1">
    <source>
        <dbReference type="EMBL" id="MFC0391381.1"/>
    </source>
</evidence>
<protein>
    <submittedName>
        <fullName evidence="1">VOC family protein</fullName>
    </submittedName>
</protein>
<dbReference type="Proteomes" id="UP001589818">
    <property type="component" value="Unassembled WGS sequence"/>
</dbReference>
<evidence type="ECO:0000313" key="2">
    <source>
        <dbReference type="Proteomes" id="UP001589818"/>
    </source>
</evidence>
<name>A0ABV6J690_9BACL</name>
<dbReference type="InterPro" id="IPR029068">
    <property type="entry name" value="Glyas_Bleomycin-R_OHBP_Dase"/>
</dbReference>
<dbReference type="EMBL" id="JBHLVF010000011">
    <property type="protein sequence ID" value="MFC0391381.1"/>
    <property type="molecule type" value="Genomic_DNA"/>
</dbReference>
<comment type="caution">
    <text evidence="1">The sequence shown here is derived from an EMBL/GenBank/DDBJ whole genome shotgun (WGS) entry which is preliminary data.</text>
</comment>
<keyword evidence="2" id="KW-1185">Reference proteome</keyword>
<dbReference type="SUPFAM" id="SSF54593">
    <property type="entry name" value="Glyoxalase/Bleomycin resistance protein/Dihydroxybiphenyl dioxygenase"/>
    <property type="match status" value="1"/>
</dbReference>
<dbReference type="RefSeq" id="WP_204819966.1">
    <property type="nucleotide sequence ID" value="NZ_JANHOF010000006.1"/>
</dbReference>
<organism evidence="1 2">
    <name type="scientific">Paenibacillus mendelii</name>
    <dbReference type="NCBI Taxonomy" id="206163"/>
    <lineage>
        <taxon>Bacteria</taxon>
        <taxon>Bacillati</taxon>
        <taxon>Bacillota</taxon>
        <taxon>Bacilli</taxon>
        <taxon>Bacillales</taxon>
        <taxon>Paenibacillaceae</taxon>
        <taxon>Paenibacillus</taxon>
    </lineage>
</organism>
<gene>
    <name evidence="1" type="ORF">ACFFJ8_08345</name>
</gene>
<proteinExistence type="predicted"/>
<sequence>MVKPSEVARIISGNKLVPLKELFNAKELRRYDAADGTIMHVEVQIDDSVIMLGDSSEEFPPNNLLIHVYVLDEVFNKAIELGCISLEVPREREGDPDRRGTFKDFAGNIWSIATQL</sequence>
<dbReference type="Gene3D" id="3.10.180.10">
    <property type="entry name" value="2,3-Dihydroxybiphenyl 1,2-Dioxygenase, domain 1"/>
    <property type="match status" value="1"/>
</dbReference>